<protein>
    <recommendedName>
        <fullName evidence="9">Type II secretion system protein GspF domain-containing protein</fullName>
    </recommendedName>
</protein>
<dbReference type="FunFam" id="1.20.81.30:FF:000001">
    <property type="entry name" value="Type II secretion system protein F"/>
    <property type="match status" value="1"/>
</dbReference>
<feature type="domain" description="Type II secretion system protein GspF" evidence="9">
    <location>
        <begin position="69"/>
        <end position="191"/>
    </location>
</feature>
<keyword evidence="5 8" id="KW-0812">Transmembrane</keyword>
<reference evidence="10 11" key="1">
    <citation type="journal article" date="2016" name="Nat. Commun.">
        <title>Thousands of microbial genomes shed light on interconnected biogeochemical processes in an aquifer system.</title>
        <authorList>
            <person name="Anantharaman K."/>
            <person name="Brown C.T."/>
            <person name="Hug L.A."/>
            <person name="Sharon I."/>
            <person name="Castelle C.J."/>
            <person name="Probst A.J."/>
            <person name="Thomas B.C."/>
            <person name="Singh A."/>
            <person name="Wilkins M.J."/>
            <person name="Karaoz U."/>
            <person name="Brodie E.L."/>
            <person name="Williams K.H."/>
            <person name="Hubbard S.S."/>
            <person name="Banfield J.F."/>
        </authorList>
    </citation>
    <scope>NUCLEOTIDE SEQUENCE [LARGE SCALE GENOMIC DNA]</scope>
</reference>
<feature type="transmembrane region" description="Helical" evidence="8">
    <location>
        <begin position="374"/>
        <end position="395"/>
    </location>
</feature>
<evidence type="ECO:0000256" key="2">
    <source>
        <dbReference type="ARBA" id="ARBA00005745"/>
    </source>
</evidence>
<name>A0A1G2FZM4_9BACT</name>
<dbReference type="STRING" id="1802114.A2719_01645"/>
<feature type="transmembrane region" description="Helical" evidence="8">
    <location>
        <begin position="168"/>
        <end position="190"/>
    </location>
</feature>
<evidence type="ECO:0000256" key="6">
    <source>
        <dbReference type="ARBA" id="ARBA00022989"/>
    </source>
</evidence>
<keyword evidence="4" id="KW-0997">Cell inner membrane</keyword>
<comment type="caution">
    <text evidence="10">The sequence shown here is derived from an EMBL/GenBank/DDBJ whole genome shotgun (WGS) entry which is preliminary data.</text>
</comment>
<dbReference type="Gene3D" id="1.20.81.30">
    <property type="entry name" value="Type II secretion system (T2SS), domain F"/>
    <property type="match status" value="2"/>
</dbReference>
<evidence type="ECO:0000259" key="9">
    <source>
        <dbReference type="Pfam" id="PF00482"/>
    </source>
</evidence>
<dbReference type="AlphaFoldDB" id="A0A1G2FZM4"/>
<keyword evidence="3" id="KW-1003">Cell membrane</keyword>
<sequence>MKYNYQARTQEGDLRTGSIDAVTLDIAVTSLQRRGLMVISLEPEEEKSFAGGSFALFGRIKQKDIVILSRQLSTLFEAKVPVVESLRVIISEMRNPLLEREIISLLDDIQGGAAMSQAMARHPKVFSTFYVNMVRSGEESGKLDETFTYLADYLERAYELSSKARNALIYPAFVLATFIIVMILMFVIILPQLIPILNEVGGELPIYTRILIGLSNSMRAFGVLALLLCAALGLFLWRYYQTAAGRLAVHRFQISIPVIGTLYRKLYMARFADNLQTLLSGGIPVVRALGITAEIVGNEVYRLAVLESIESVKGGSSISASLAQHPDIPPLLSQMIRIGEETGRLDSILKNIGRFYQKEVDSAVDNLVDLIEPLMILVLGGGVGLLVAAILMPIYSITGQF</sequence>
<dbReference type="PANTHER" id="PTHR30012">
    <property type="entry name" value="GENERAL SECRETION PATHWAY PROTEIN"/>
    <property type="match status" value="1"/>
</dbReference>
<dbReference type="PRINTS" id="PR00812">
    <property type="entry name" value="BCTERIALGSPF"/>
</dbReference>
<keyword evidence="7 8" id="KW-0472">Membrane</keyword>
<gene>
    <name evidence="10" type="ORF">A2719_01645</name>
</gene>
<dbReference type="InterPro" id="IPR003004">
    <property type="entry name" value="GspF/PilC"/>
</dbReference>
<accession>A0A1G2FZM4</accession>
<dbReference type="EMBL" id="MHNK01000020">
    <property type="protein sequence ID" value="OGZ43048.1"/>
    <property type="molecule type" value="Genomic_DNA"/>
</dbReference>
<comment type="subcellular location">
    <subcellularLocation>
        <location evidence="1">Cell inner membrane</location>
        <topology evidence="1">Multi-pass membrane protein</topology>
    </subcellularLocation>
</comment>
<dbReference type="Pfam" id="PF00482">
    <property type="entry name" value="T2SSF"/>
    <property type="match status" value="2"/>
</dbReference>
<dbReference type="GO" id="GO:0005886">
    <property type="term" value="C:plasma membrane"/>
    <property type="evidence" value="ECO:0007669"/>
    <property type="project" value="UniProtKB-SubCell"/>
</dbReference>
<evidence type="ECO:0000256" key="1">
    <source>
        <dbReference type="ARBA" id="ARBA00004429"/>
    </source>
</evidence>
<feature type="domain" description="Type II secretion system protein GspF" evidence="9">
    <location>
        <begin position="271"/>
        <end position="393"/>
    </location>
</feature>
<dbReference type="InterPro" id="IPR018076">
    <property type="entry name" value="T2SS_GspF_dom"/>
</dbReference>
<evidence type="ECO:0000256" key="5">
    <source>
        <dbReference type="ARBA" id="ARBA00022692"/>
    </source>
</evidence>
<feature type="transmembrane region" description="Helical" evidence="8">
    <location>
        <begin position="210"/>
        <end position="237"/>
    </location>
</feature>
<evidence type="ECO:0000313" key="10">
    <source>
        <dbReference type="EMBL" id="OGZ43048.1"/>
    </source>
</evidence>
<dbReference type="PANTHER" id="PTHR30012:SF0">
    <property type="entry name" value="TYPE II SECRETION SYSTEM PROTEIN F-RELATED"/>
    <property type="match status" value="1"/>
</dbReference>
<organism evidence="10 11">
    <name type="scientific">Candidatus Ryanbacteria bacterium RIFCSPHIGHO2_01_FULL_45_22</name>
    <dbReference type="NCBI Taxonomy" id="1802114"/>
    <lineage>
        <taxon>Bacteria</taxon>
        <taxon>Candidatus Ryaniibacteriota</taxon>
    </lineage>
</organism>
<evidence type="ECO:0000256" key="7">
    <source>
        <dbReference type="ARBA" id="ARBA00023136"/>
    </source>
</evidence>
<evidence type="ECO:0000256" key="4">
    <source>
        <dbReference type="ARBA" id="ARBA00022519"/>
    </source>
</evidence>
<evidence type="ECO:0000256" key="3">
    <source>
        <dbReference type="ARBA" id="ARBA00022475"/>
    </source>
</evidence>
<keyword evidence="6 8" id="KW-1133">Transmembrane helix</keyword>
<comment type="similarity">
    <text evidence="2">Belongs to the GSP F family.</text>
</comment>
<evidence type="ECO:0000256" key="8">
    <source>
        <dbReference type="SAM" id="Phobius"/>
    </source>
</evidence>
<proteinExistence type="inferred from homology"/>
<dbReference type="InterPro" id="IPR042094">
    <property type="entry name" value="T2SS_GspF_sf"/>
</dbReference>
<evidence type="ECO:0000313" key="11">
    <source>
        <dbReference type="Proteomes" id="UP000177480"/>
    </source>
</evidence>
<dbReference type="Proteomes" id="UP000177480">
    <property type="component" value="Unassembled WGS sequence"/>
</dbReference>